<feature type="chain" id="PRO_5022056855" description="Ig-like domain-containing protein" evidence="12">
    <location>
        <begin position="18"/>
        <end position="168"/>
    </location>
</feature>
<organism evidence="14 15">
    <name type="scientific">Danionella cerebrum</name>
    <dbReference type="NCBI Taxonomy" id="2873325"/>
    <lineage>
        <taxon>Eukaryota</taxon>
        <taxon>Metazoa</taxon>
        <taxon>Chordata</taxon>
        <taxon>Craniata</taxon>
        <taxon>Vertebrata</taxon>
        <taxon>Euteleostomi</taxon>
        <taxon>Actinopterygii</taxon>
        <taxon>Neopterygii</taxon>
        <taxon>Teleostei</taxon>
        <taxon>Ostariophysi</taxon>
        <taxon>Cypriniformes</taxon>
        <taxon>Danionidae</taxon>
        <taxon>Danioninae</taxon>
        <taxon>Danionella</taxon>
    </lineage>
</organism>
<evidence type="ECO:0000256" key="6">
    <source>
        <dbReference type="ARBA" id="ARBA00023136"/>
    </source>
</evidence>
<keyword evidence="6" id="KW-0472">Membrane</keyword>
<dbReference type="InterPro" id="IPR007110">
    <property type="entry name" value="Ig-like_dom"/>
</dbReference>
<keyword evidence="5" id="KW-1133">Transmembrane helix</keyword>
<evidence type="ECO:0000256" key="1">
    <source>
        <dbReference type="ARBA" id="ARBA00004251"/>
    </source>
</evidence>
<evidence type="ECO:0000256" key="7">
    <source>
        <dbReference type="ARBA" id="ARBA00023157"/>
    </source>
</evidence>
<evidence type="ECO:0000313" key="15">
    <source>
        <dbReference type="Proteomes" id="UP000316079"/>
    </source>
</evidence>
<evidence type="ECO:0000256" key="9">
    <source>
        <dbReference type="ARBA" id="ARBA00023180"/>
    </source>
</evidence>
<dbReference type="InterPro" id="IPR013106">
    <property type="entry name" value="Ig_V-set"/>
</dbReference>
<evidence type="ECO:0000256" key="8">
    <source>
        <dbReference type="ARBA" id="ARBA00023170"/>
    </source>
</evidence>
<reference evidence="14 15" key="1">
    <citation type="journal article" date="2019" name="Sci. Data">
        <title>Hybrid genome assembly and annotation of Danionella translucida.</title>
        <authorList>
            <person name="Kadobianskyi M."/>
            <person name="Schulze L."/>
            <person name="Schuelke M."/>
            <person name="Judkewitz B."/>
        </authorList>
    </citation>
    <scope>NUCLEOTIDE SEQUENCE [LARGE SCALE GENOMIC DNA]</scope>
    <source>
        <strain evidence="14 15">Bolton</strain>
    </source>
</reference>
<dbReference type="AlphaFoldDB" id="A0A553QUZ5"/>
<evidence type="ECO:0000256" key="11">
    <source>
        <dbReference type="SAM" id="MobiDB-lite"/>
    </source>
</evidence>
<dbReference type="GO" id="GO:0031295">
    <property type="term" value="P:T cell costimulation"/>
    <property type="evidence" value="ECO:0007669"/>
    <property type="project" value="TreeGrafter"/>
</dbReference>
<proteinExistence type="predicted"/>
<sequence length="168" mass="18757">MLARFLVHLLLTGKVFMQVSTEISAVGESVILPCLQQDLDTNVFWRHKGSAKVINIMKGKEVTEGQSEIFKDRIQTFPSEYSKGNYSIKLSDVEYAHEGTYSCFIVESNTEKKIDLVVNEKTVRPTKTATMEKSPQAPFSEENSSAEGQPPKVLMLQITVLGLALLLM</sequence>
<dbReference type="InterPro" id="IPR003599">
    <property type="entry name" value="Ig_sub"/>
</dbReference>
<dbReference type="SMART" id="SM00409">
    <property type="entry name" value="IG"/>
    <property type="match status" value="1"/>
</dbReference>
<dbReference type="Proteomes" id="UP000316079">
    <property type="component" value="Unassembled WGS sequence"/>
</dbReference>
<evidence type="ECO:0000256" key="4">
    <source>
        <dbReference type="ARBA" id="ARBA00022729"/>
    </source>
</evidence>
<evidence type="ECO:0000256" key="5">
    <source>
        <dbReference type="ARBA" id="ARBA00022989"/>
    </source>
</evidence>
<keyword evidence="7" id="KW-1015">Disulfide bond</keyword>
<dbReference type="InterPro" id="IPR036179">
    <property type="entry name" value="Ig-like_dom_sf"/>
</dbReference>
<keyword evidence="10" id="KW-0393">Immunoglobulin domain</keyword>
<protein>
    <recommendedName>
        <fullName evidence="13">Ig-like domain-containing protein</fullName>
    </recommendedName>
</protein>
<dbReference type="PANTHER" id="PTHR25466">
    <property type="entry name" value="T-LYMPHOCYTE ACTIVATION ANTIGEN"/>
    <property type="match status" value="1"/>
</dbReference>
<dbReference type="GO" id="GO:0042102">
    <property type="term" value="P:positive regulation of T cell proliferation"/>
    <property type="evidence" value="ECO:0007669"/>
    <property type="project" value="TreeGrafter"/>
</dbReference>
<dbReference type="STRING" id="623744.A0A553QUZ5"/>
<dbReference type="Pfam" id="PF07686">
    <property type="entry name" value="V-set"/>
    <property type="match status" value="1"/>
</dbReference>
<keyword evidence="3" id="KW-0812">Transmembrane</keyword>
<feature type="domain" description="Ig-like" evidence="13">
    <location>
        <begin position="13"/>
        <end position="115"/>
    </location>
</feature>
<feature type="region of interest" description="Disordered" evidence="11">
    <location>
        <begin position="125"/>
        <end position="148"/>
    </location>
</feature>
<feature type="signal peptide" evidence="12">
    <location>
        <begin position="1"/>
        <end position="17"/>
    </location>
</feature>
<comment type="subcellular location">
    <subcellularLocation>
        <location evidence="1">Cell membrane</location>
        <topology evidence="1">Single-pass type I membrane protein</topology>
    </subcellularLocation>
</comment>
<evidence type="ECO:0000256" key="10">
    <source>
        <dbReference type="ARBA" id="ARBA00023319"/>
    </source>
</evidence>
<keyword evidence="9" id="KW-0325">Glycoprotein</keyword>
<dbReference type="GO" id="GO:0007166">
    <property type="term" value="P:cell surface receptor signaling pathway"/>
    <property type="evidence" value="ECO:0007669"/>
    <property type="project" value="TreeGrafter"/>
</dbReference>
<dbReference type="GO" id="GO:0009897">
    <property type="term" value="C:external side of plasma membrane"/>
    <property type="evidence" value="ECO:0007669"/>
    <property type="project" value="TreeGrafter"/>
</dbReference>
<dbReference type="PROSITE" id="PS50835">
    <property type="entry name" value="IG_LIKE"/>
    <property type="match status" value="1"/>
</dbReference>
<dbReference type="EMBL" id="SRMA01025496">
    <property type="protein sequence ID" value="TRY93799.1"/>
    <property type="molecule type" value="Genomic_DNA"/>
</dbReference>
<name>A0A553QUZ5_9TELE</name>
<dbReference type="InterPro" id="IPR013783">
    <property type="entry name" value="Ig-like_fold"/>
</dbReference>
<dbReference type="OrthoDB" id="9898017at2759"/>
<comment type="caution">
    <text evidence="14">The sequence shown here is derived from an EMBL/GenBank/DDBJ whole genome shotgun (WGS) entry which is preliminary data.</text>
</comment>
<keyword evidence="4 12" id="KW-0732">Signal</keyword>
<dbReference type="Gene3D" id="2.60.40.10">
    <property type="entry name" value="Immunoglobulins"/>
    <property type="match status" value="1"/>
</dbReference>
<dbReference type="InterPro" id="IPR003598">
    <property type="entry name" value="Ig_sub2"/>
</dbReference>
<gene>
    <name evidence="14" type="ORF">DNTS_012175</name>
</gene>
<keyword evidence="15" id="KW-1185">Reference proteome</keyword>
<dbReference type="SMART" id="SM00408">
    <property type="entry name" value="IGc2"/>
    <property type="match status" value="1"/>
</dbReference>
<keyword evidence="2" id="KW-1003">Cell membrane</keyword>
<accession>A0A553QUZ5</accession>
<dbReference type="GO" id="GO:0042130">
    <property type="term" value="P:negative regulation of T cell proliferation"/>
    <property type="evidence" value="ECO:0007669"/>
    <property type="project" value="TreeGrafter"/>
</dbReference>
<dbReference type="InterPro" id="IPR051713">
    <property type="entry name" value="T-cell_Activation_Regulation"/>
</dbReference>
<dbReference type="SUPFAM" id="SSF48726">
    <property type="entry name" value="Immunoglobulin"/>
    <property type="match status" value="1"/>
</dbReference>
<keyword evidence="8" id="KW-0675">Receptor</keyword>
<dbReference type="PANTHER" id="PTHR25466:SF14">
    <property type="entry name" value="BUTYROPHILIN SUBFAMILY 2 MEMBER A2-LIKE-RELATED"/>
    <property type="match status" value="1"/>
</dbReference>
<dbReference type="GO" id="GO:0071222">
    <property type="term" value="P:cellular response to lipopolysaccharide"/>
    <property type="evidence" value="ECO:0007669"/>
    <property type="project" value="TreeGrafter"/>
</dbReference>
<evidence type="ECO:0000259" key="13">
    <source>
        <dbReference type="PROSITE" id="PS50835"/>
    </source>
</evidence>
<evidence type="ECO:0000313" key="14">
    <source>
        <dbReference type="EMBL" id="TRY93799.1"/>
    </source>
</evidence>
<evidence type="ECO:0000256" key="2">
    <source>
        <dbReference type="ARBA" id="ARBA00022475"/>
    </source>
</evidence>
<dbReference type="GO" id="GO:0006955">
    <property type="term" value="P:immune response"/>
    <property type="evidence" value="ECO:0007669"/>
    <property type="project" value="TreeGrafter"/>
</dbReference>
<evidence type="ECO:0000256" key="12">
    <source>
        <dbReference type="SAM" id="SignalP"/>
    </source>
</evidence>
<evidence type="ECO:0000256" key="3">
    <source>
        <dbReference type="ARBA" id="ARBA00022692"/>
    </source>
</evidence>